<evidence type="ECO:0000256" key="1">
    <source>
        <dbReference type="SAM" id="MobiDB-lite"/>
    </source>
</evidence>
<dbReference type="EMBL" id="BAABIG010000089">
    <property type="protein sequence ID" value="GAA4824248.1"/>
    <property type="molecule type" value="Genomic_DNA"/>
</dbReference>
<gene>
    <name evidence="2" type="ORF">GCM10023220_67560</name>
</gene>
<name>A0ABP9D2Q1_9ACTN</name>
<sequence>MTGIYDDGATYGPDPEAQIPTDTPAETIPGMTGTLQQRVTEVIENEVPAAYADLATRRVIEAIDAWYETARERARATAQEMFAGLMPGATGTAMADEVADKILASTQAADRVTEK</sequence>
<accession>A0ABP9D2Q1</accession>
<dbReference type="Proteomes" id="UP001501265">
    <property type="component" value="Unassembled WGS sequence"/>
</dbReference>
<evidence type="ECO:0000313" key="3">
    <source>
        <dbReference type="Proteomes" id="UP001501265"/>
    </source>
</evidence>
<feature type="region of interest" description="Disordered" evidence="1">
    <location>
        <begin position="1"/>
        <end position="30"/>
    </location>
</feature>
<protein>
    <submittedName>
        <fullName evidence="2">Uncharacterized protein</fullName>
    </submittedName>
</protein>
<reference evidence="3" key="1">
    <citation type="journal article" date="2019" name="Int. J. Syst. Evol. Microbiol.">
        <title>The Global Catalogue of Microorganisms (GCM) 10K type strain sequencing project: providing services to taxonomists for standard genome sequencing and annotation.</title>
        <authorList>
            <consortium name="The Broad Institute Genomics Platform"/>
            <consortium name="The Broad Institute Genome Sequencing Center for Infectious Disease"/>
            <person name="Wu L."/>
            <person name="Ma J."/>
        </authorList>
    </citation>
    <scope>NUCLEOTIDE SEQUENCE [LARGE SCALE GENOMIC DNA]</scope>
    <source>
        <strain evidence="3">JCM 18081</strain>
    </source>
</reference>
<organism evidence="2 3">
    <name type="scientific">Streptomyces ziwulingensis</name>
    <dbReference type="NCBI Taxonomy" id="1045501"/>
    <lineage>
        <taxon>Bacteria</taxon>
        <taxon>Bacillati</taxon>
        <taxon>Actinomycetota</taxon>
        <taxon>Actinomycetes</taxon>
        <taxon>Kitasatosporales</taxon>
        <taxon>Streptomycetaceae</taxon>
        <taxon>Streptomyces</taxon>
    </lineage>
</organism>
<proteinExistence type="predicted"/>
<evidence type="ECO:0000313" key="2">
    <source>
        <dbReference type="EMBL" id="GAA4824248.1"/>
    </source>
</evidence>
<dbReference type="RefSeq" id="WP_345624504.1">
    <property type="nucleotide sequence ID" value="NZ_BAABIG010000089.1"/>
</dbReference>
<comment type="caution">
    <text evidence="2">The sequence shown here is derived from an EMBL/GenBank/DDBJ whole genome shotgun (WGS) entry which is preliminary data.</text>
</comment>
<keyword evidence="3" id="KW-1185">Reference proteome</keyword>